<evidence type="ECO:0000256" key="1">
    <source>
        <dbReference type="SAM" id="MobiDB-lite"/>
    </source>
</evidence>
<evidence type="ECO:0000313" key="4">
    <source>
        <dbReference type="Proteomes" id="UP000518300"/>
    </source>
</evidence>
<dbReference type="EMBL" id="JABBJJ010000114">
    <property type="protein sequence ID" value="NMO17904.1"/>
    <property type="molecule type" value="Genomic_DNA"/>
</dbReference>
<keyword evidence="4" id="KW-1185">Reference proteome</keyword>
<accession>A0A848LJN3</accession>
<proteinExistence type="predicted"/>
<dbReference type="InterPro" id="IPR013783">
    <property type="entry name" value="Ig-like_fold"/>
</dbReference>
<feature type="region of interest" description="Disordered" evidence="1">
    <location>
        <begin position="286"/>
        <end position="309"/>
    </location>
</feature>
<dbReference type="RefSeq" id="WP_169347181.1">
    <property type="nucleotide sequence ID" value="NZ_JABBJJ010000114.1"/>
</dbReference>
<evidence type="ECO:0000313" key="3">
    <source>
        <dbReference type="EMBL" id="NMO17904.1"/>
    </source>
</evidence>
<evidence type="ECO:0000256" key="2">
    <source>
        <dbReference type="SAM" id="SignalP"/>
    </source>
</evidence>
<dbReference type="AlphaFoldDB" id="A0A848LJN3"/>
<organism evidence="3 4">
    <name type="scientific">Pyxidicoccus fallax</name>
    <dbReference type="NCBI Taxonomy" id="394095"/>
    <lineage>
        <taxon>Bacteria</taxon>
        <taxon>Pseudomonadati</taxon>
        <taxon>Myxococcota</taxon>
        <taxon>Myxococcia</taxon>
        <taxon>Myxococcales</taxon>
        <taxon>Cystobacterineae</taxon>
        <taxon>Myxococcaceae</taxon>
        <taxon>Pyxidicoccus</taxon>
    </lineage>
</organism>
<evidence type="ECO:0008006" key="5">
    <source>
        <dbReference type="Google" id="ProtNLM"/>
    </source>
</evidence>
<name>A0A848LJN3_9BACT</name>
<dbReference type="Proteomes" id="UP000518300">
    <property type="component" value="Unassembled WGS sequence"/>
</dbReference>
<reference evidence="3 4" key="1">
    <citation type="submission" date="2020-04" db="EMBL/GenBank/DDBJ databases">
        <title>Draft genome of Pyxidicoccus fallax type strain.</title>
        <authorList>
            <person name="Whitworth D.E."/>
        </authorList>
    </citation>
    <scope>NUCLEOTIDE SEQUENCE [LARGE SCALE GENOMIC DNA]</scope>
    <source>
        <strain evidence="3 4">DSM 14698</strain>
    </source>
</reference>
<keyword evidence="2" id="KW-0732">Signal</keyword>
<protein>
    <recommendedName>
        <fullName evidence="5">CARDB domain-containing protein</fullName>
    </recommendedName>
</protein>
<comment type="caution">
    <text evidence="3">The sequence shown here is derived from an EMBL/GenBank/DDBJ whole genome shotgun (WGS) entry which is preliminary data.</text>
</comment>
<sequence length="309" mass="32051">MTKSRGLAAALLVASLFAASPVWAQVQVFTFSAPTTIPNPYSTFTVQYTLGGSKLYQATAQLRFYLSTTRNGTTSRVLMDSRQILLRAGANGLYLPPIGTQTASFMLATVQPDAQTVLAGIAQRCAPETWYLQAEVDFTTVQGDDTVIGTTKPADFYFTGGTLSPTTIQPGGTTNFSFTLATQCPATAPSTVGVFLADANYQLLSYIGGVSIGTGSGTFSLPPTPITFSPTIAPGAYNIVLLADVDGVIAESNENNNAGAFALDIVPSALAAARGEAGPLTLDVPVPAEAASLPDGSQASMPDNDSQKL</sequence>
<feature type="signal peptide" evidence="2">
    <location>
        <begin position="1"/>
        <end position="24"/>
    </location>
</feature>
<feature type="compositionally biased region" description="Polar residues" evidence="1">
    <location>
        <begin position="295"/>
        <end position="309"/>
    </location>
</feature>
<feature type="chain" id="PRO_5032753907" description="CARDB domain-containing protein" evidence="2">
    <location>
        <begin position="25"/>
        <end position="309"/>
    </location>
</feature>
<dbReference type="Gene3D" id="2.60.40.10">
    <property type="entry name" value="Immunoglobulins"/>
    <property type="match status" value="1"/>
</dbReference>
<gene>
    <name evidence="3" type="ORF">HG543_24035</name>
</gene>